<keyword evidence="3" id="KW-1185">Reference proteome</keyword>
<keyword evidence="2" id="KW-0808">Transferase</keyword>
<dbReference type="InterPro" id="IPR051908">
    <property type="entry name" value="Ribosomal_N-acetyltransferase"/>
</dbReference>
<reference evidence="2 3" key="1">
    <citation type="journal article" date="2016" name="Front. Microbiol.">
        <title>Comparative Genomics Analysis of Streptomyces Species Reveals Their Adaptation to the Marine Environment and Their Diversity at the Genomic Level.</title>
        <authorList>
            <person name="Tian X."/>
            <person name="Zhang Z."/>
            <person name="Yang T."/>
            <person name="Chen M."/>
            <person name="Li J."/>
            <person name="Chen F."/>
            <person name="Yang J."/>
            <person name="Li W."/>
            <person name="Zhang B."/>
            <person name="Zhang Z."/>
            <person name="Wu J."/>
            <person name="Zhang C."/>
            <person name="Long L."/>
            <person name="Xiao J."/>
        </authorList>
    </citation>
    <scope>NUCLEOTIDE SEQUENCE [LARGE SCALE GENOMIC DNA]</scope>
    <source>
        <strain evidence="2 3">SCSIO 10429</strain>
    </source>
</reference>
<dbReference type="GO" id="GO:0005737">
    <property type="term" value="C:cytoplasm"/>
    <property type="evidence" value="ECO:0007669"/>
    <property type="project" value="TreeGrafter"/>
</dbReference>
<proteinExistence type="predicted"/>
<dbReference type="GO" id="GO:1990189">
    <property type="term" value="F:protein N-terminal-serine acetyltransferase activity"/>
    <property type="evidence" value="ECO:0007669"/>
    <property type="project" value="TreeGrafter"/>
</dbReference>
<dbReference type="InterPro" id="IPR016181">
    <property type="entry name" value="Acyl_CoA_acyltransferase"/>
</dbReference>
<dbReference type="Proteomes" id="UP000176005">
    <property type="component" value="Unassembled WGS sequence"/>
</dbReference>
<dbReference type="GO" id="GO:0008999">
    <property type="term" value="F:protein-N-terminal-alanine acetyltransferase activity"/>
    <property type="evidence" value="ECO:0007669"/>
    <property type="project" value="TreeGrafter"/>
</dbReference>
<dbReference type="PANTHER" id="PTHR43441">
    <property type="entry name" value="RIBOSOMAL-PROTEIN-SERINE ACETYLTRANSFERASE"/>
    <property type="match status" value="1"/>
</dbReference>
<dbReference type="Pfam" id="PF13302">
    <property type="entry name" value="Acetyltransf_3"/>
    <property type="match status" value="1"/>
</dbReference>
<protein>
    <submittedName>
        <fullName evidence="2">Acetyltransferase</fullName>
    </submittedName>
</protein>
<dbReference type="AlphaFoldDB" id="A0A1E7KXC2"/>
<evidence type="ECO:0000259" key="1">
    <source>
        <dbReference type="PROSITE" id="PS51186"/>
    </source>
</evidence>
<dbReference type="PROSITE" id="PS51186">
    <property type="entry name" value="GNAT"/>
    <property type="match status" value="1"/>
</dbReference>
<dbReference type="EMBL" id="LJGW01000416">
    <property type="protein sequence ID" value="OEV08559.1"/>
    <property type="molecule type" value="Genomic_DNA"/>
</dbReference>
<sequence length="198" mass="22006">MEPTTLTTDRLLLRPFDARDVEAVRAACQDPEIARWIPVPDPYGRKDAEDFVFGVSPAGWREDTMYNFGVFTKAGDLVGSMGLVRLFQLHSPERQAELGFWTVKEQRKKGYTSEAGRAVAEWAFSELGAERLEWVAEAGNVASRAVALRLGFVLEGTQRARIVQRGTRRDAWVATLLPSDVGVDSATPYLPYDEGRAA</sequence>
<dbReference type="InterPro" id="IPR000182">
    <property type="entry name" value="GNAT_dom"/>
</dbReference>
<dbReference type="Gene3D" id="3.40.630.30">
    <property type="match status" value="1"/>
</dbReference>
<feature type="domain" description="N-acetyltransferase" evidence="1">
    <location>
        <begin position="11"/>
        <end position="179"/>
    </location>
</feature>
<accession>A0A1E7KXC2</accession>
<dbReference type="PANTHER" id="PTHR43441:SF10">
    <property type="entry name" value="ACETYLTRANSFERASE"/>
    <property type="match status" value="1"/>
</dbReference>
<evidence type="ECO:0000313" key="2">
    <source>
        <dbReference type="EMBL" id="OEV08559.1"/>
    </source>
</evidence>
<dbReference type="RefSeq" id="WP_070019463.1">
    <property type="nucleotide sequence ID" value="NZ_LJGW01000416.1"/>
</dbReference>
<gene>
    <name evidence="2" type="ORF">AN218_26010</name>
</gene>
<comment type="caution">
    <text evidence="2">The sequence shown here is derived from an EMBL/GenBank/DDBJ whole genome shotgun (WGS) entry which is preliminary data.</text>
</comment>
<evidence type="ECO:0000313" key="3">
    <source>
        <dbReference type="Proteomes" id="UP000176005"/>
    </source>
</evidence>
<organism evidence="2 3">
    <name type="scientific">Streptomyces nanshensis</name>
    <dbReference type="NCBI Taxonomy" id="518642"/>
    <lineage>
        <taxon>Bacteria</taxon>
        <taxon>Bacillati</taxon>
        <taxon>Actinomycetota</taxon>
        <taxon>Actinomycetes</taxon>
        <taxon>Kitasatosporales</taxon>
        <taxon>Streptomycetaceae</taxon>
        <taxon>Streptomyces</taxon>
    </lineage>
</organism>
<dbReference type="PATRIC" id="fig|518642.10.peg.5963"/>
<name>A0A1E7KXC2_9ACTN</name>
<dbReference type="SUPFAM" id="SSF55729">
    <property type="entry name" value="Acyl-CoA N-acyltransferases (Nat)"/>
    <property type="match status" value="1"/>
</dbReference>